<proteinExistence type="predicted"/>
<keyword evidence="2" id="KW-1185">Reference proteome</keyword>
<dbReference type="RefSeq" id="WP_377068468.1">
    <property type="nucleotide sequence ID" value="NZ_JBHSJJ010000019.1"/>
</dbReference>
<comment type="caution">
    <text evidence="1">The sequence shown here is derived from an EMBL/GenBank/DDBJ whole genome shotgun (WGS) entry which is preliminary data.</text>
</comment>
<dbReference type="Proteomes" id="UP001595818">
    <property type="component" value="Unassembled WGS sequence"/>
</dbReference>
<gene>
    <name evidence="1" type="ORF">ACFPFU_22695</name>
</gene>
<protein>
    <submittedName>
        <fullName evidence="1">Uncharacterized protein</fullName>
    </submittedName>
</protein>
<accession>A0ABV9T718</accession>
<dbReference type="EMBL" id="JBHSJJ010000019">
    <property type="protein sequence ID" value="MFC4874530.1"/>
    <property type="molecule type" value="Genomic_DNA"/>
</dbReference>
<name>A0ABV9T718_9BACT</name>
<dbReference type="PROSITE" id="PS51257">
    <property type="entry name" value="PROKAR_LIPOPROTEIN"/>
    <property type="match status" value="1"/>
</dbReference>
<dbReference type="Gene3D" id="2.60.120.260">
    <property type="entry name" value="Galactose-binding domain-like"/>
    <property type="match status" value="1"/>
</dbReference>
<evidence type="ECO:0000313" key="2">
    <source>
        <dbReference type="Proteomes" id="UP001595818"/>
    </source>
</evidence>
<organism evidence="1 2">
    <name type="scientific">Negadavirga shengliensis</name>
    <dbReference type="NCBI Taxonomy" id="1389218"/>
    <lineage>
        <taxon>Bacteria</taxon>
        <taxon>Pseudomonadati</taxon>
        <taxon>Bacteroidota</taxon>
        <taxon>Cytophagia</taxon>
        <taxon>Cytophagales</taxon>
        <taxon>Cyclobacteriaceae</taxon>
        <taxon>Negadavirga</taxon>
    </lineage>
</organism>
<evidence type="ECO:0000313" key="1">
    <source>
        <dbReference type="EMBL" id="MFC4874530.1"/>
    </source>
</evidence>
<reference evidence="2" key="1">
    <citation type="journal article" date="2019" name="Int. J. Syst. Evol. Microbiol.">
        <title>The Global Catalogue of Microorganisms (GCM) 10K type strain sequencing project: providing services to taxonomists for standard genome sequencing and annotation.</title>
        <authorList>
            <consortium name="The Broad Institute Genomics Platform"/>
            <consortium name="The Broad Institute Genome Sequencing Center for Infectious Disease"/>
            <person name="Wu L."/>
            <person name="Ma J."/>
        </authorList>
    </citation>
    <scope>NUCLEOTIDE SEQUENCE [LARGE SCALE GENOMIC DNA]</scope>
    <source>
        <strain evidence="2">CGMCC 4.7466</strain>
    </source>
</reference>
<sequence>MFKNISLGPLLLLLLMACVDEDTLPPGTQLMLNPHISLSHDSVFPWTANKSDGIELGVSKEVFMTGIQSLFIENRDSVNLNYGSWTQTYSGPMPAQGSTLELIAFLKGENISSVFPTSPRVYISFRIFPQSDSKGNTQGRSAGSDSYSFLEGDFDWTPIIITLDNFPSEADNISVNLGMLSGTTGKIYFDEITLTVK</sequence>